<accession>A0A2H6N2V6</accession>
<organism evidence="1">
    <name type="scientific">Micrurus carvalhoi</name>
    <dbReference type="NCBI Taxonomy" id="3147026"/>
    <lineage>
        <taxon>Eukaryota</taxon>
        <taxon>Metazoa</taxon>
        <taxon>Chordata</taxon>
        <taxon>Craniata</taxon>
        <taxon>Vertebrata</taxon>
        <taxon>Euteleostomi</taxon>
        <taxon>Lepidosauria</taxon>
        <taxon>Squamata</taxon>
        <taxon>Bifurcata</taxon>
        <taxon>Unidentata</taxon>
        <taxon>Episquamata</taxon>
        <taxon>Toxicofera</taxon>
        <taxon>Serpentes</taxon>
        <taxon>Colubroidea</taxon>
        <taxon>Elapidae</taxon>
        <taxon>Elapinae</taxon>
        <taxon>Micrurus</taxon>
    </lineage>
</organism>
<reference evidence="1" key="2">
    <citation type="submission" date="2017-12" db="EMBL/GenBank/DDBJ databases">
        <title>Coralsnake Venomics: Analyses of Venom Gland Transcriptomes and Proteomes of Six Brazilian Taxa.</title>
        <authorList>
            <person name="Aird S.D."/>
            <person name="Jorge da Silva N."/>
            <person name="Qiu L."/>
            <person name="Villar-Briones A."/>
            <person name="Aparecida-Saddi V."/>
            <person name="Campos-Telles M.P."/>
            <person name="Grau M."/>
            <person name="Mikheyev A.S."/>
        </authorList>
    </citation>
    <scope>NUCLEOTIDE SEQUENCE</scope>
    <source>
        <tissue evidence="1">Venom_gland</tissue>
    </source>
</reference>
<dbReference type="AlphaFoldDB" id="A0A2H6N2V6"/>
<protein>
    <submittedName>
        <fullName evidence="1">Uncharacterized protein</fullName>
    </submittedName>
</protein>
<evidence type="ECO:0000313" key="1">
    <source>
        <dbReference type="EMBL" id="LAA21072.1"/>
    </source>
</evidence>
<dbReference type="EMBL" id="IACI01024289">
    <property type="protein sequence ID" value="LAA21072.1"/>
    <property type="molecule type" value="Transcribed_RNA"/>
</dbReference>
<reference evidence="1" key="1">
    <citation type="submission" date="2017-07" db="EMBL/GenBank/DDBJ databases">
        <authorList>
            <person name="Mikheyev A."/>
            <person name="Grau M."/>
        </authorList>
    </citation>
    <scope>NUCLEOTIDE SEQUENCE</scope>
    <source>
        <tissue evidence="1">Venom_gland</tissue>
    </source>
</reference>
<sequence length="99" mass="11788">MGGGGKGRMRDSDERGLRFPQVNSDIQSLFMGLDGLCRKYSKDIIQIAQFQEKHRRHLLTHYREKIVPFRLNNWKHILKEHHNKFSICNNCNIGMHQRR</sequence>
<proteinExistence type="predicted"/>
<name>A0A2H6N2V6_9SAUR</name>